<evidence type="ECO:0000313" key="3">
    <source>
        <dbReference type="EMBL" id="TDP87208.1"/>
    </source>
</evidence>
<keyword evidence="1" id="KW-1133">Transmembrane helix</keyword>
<sequence length="194" mass="18305">MTASRLRLPLAAALVLSAGVAEAHTGAAHVHSLAEGLTHPLTGADHLLAMVAVGLIAARGAGRATLAVPAAFVGAMAAGAALGMAGLGVGFAETGIALSLLVLGALATLSRPLPVTLTAAIAALSGLAHGLAHGAEAPADGASLGYLAGMLATTAILHAAGFAAGRWAAGGRAVRIATGVAAVGLGAMALIGAV</sequence>
<evidence type="ECO:0000313" key="4">
    <source>
        <dbReference type="Proteomes" id="UP000294547"/>
    </source>
</evidence>
<organism evidence="3 4">
    <name type="scientific">Oharaeibacter diazotrophicus</name>
    <dbReference type="NCBI Taxonomy" id="1920512"/>
    <lineage>
        <taxon>Bacteria</taxon>
        <taxon>Pseudomonadati</taxon>
        <taxon>Pseudomonadota</taxon>
        <taxon>Alphaproteobacteria</taxon>
        <taxon>Hyphomicrobiales</taxon>
        <taxon>Pleomorphomonadaceae</taxon>
        <taxon>Oharaeibacter</taxon>
    </lineage>
</organism>
<feature type="chain" id="PRO_5020828094" evidence="2">
    <location>
        <begin position="24"/>
        <end position="194"/>
    </location>
</feature>
<keyword evidence="2" id="KW-0732">Signal</keyword>
<reference evidence="3 4" key="1">
    <citation type="submission" date="2019-03" db="EMBL/GenBank/DDBJ databases">
        <title>Genomic Encyclopedia of Type Strains, Phase IV (KMG-IV): sequencing the most valuable type-strain genomes for metagenomic binning, comparative biology and taxonomic classification.</title>
        <authorList>
            <person name="Goeker M."/>
        </authorList>
    </citation>
    <scope>NUCLEOTIDE SEQUENCE [LARGE SCALE GENOMIC DNA]</scope>
    <source>
        <strain evidence="3 4">DSM 102969</strain>
    </source>
</reference>
<keyword evidence="1" id="KW-0472">Membrane</keyword>
<dbReference type="OrthoDB" id="9808192at2"/>
<feature type="transmembrane region" description="Helical" evidence="1">
    <location>
        <begin position="113"/>
        <end position="132"/>
    </location>
</feature>
<evidence type="ECO:0000256" key="1">
    <source>
        <dbReference type="SAM" id="Phobius"/>
    </source>
</evidence>
<feature type="transmembrane region" description="Helical" evidence="1">
    <location>
        <begin position="88"/>
        <end position="106"/>
    </location>
</feature>
<feature type="transmembrane region" description="Helical" evidence="1">
    <location>
        <begin position="64"/>
        <end position="82"/>
    </location>
</feature>
<dbReference type="RefSeq" id="WP_126535836.1">
    <property type="nucleotide sequence ID" value="NZ_BSPM01000008.1"/>
</dbReference>
<evidence type="ECO:0000256" key="2">
    <source>
        <dbReference type="SAM" id="SignalP"/>
    </source>
</evidence>
<dbReference type="Pfam" id="PF04955">
    <property type="entry name" value="HupE_UreJ"/>
    <property type="match status" value="1"/>
</dbReference>
<protein>
    <submittedName>
        <fullName evidence="3">Urease accessory protein</fullName>
    </submittedName>
</protein>
<dbReference type="EMBL" id="SNXY01000006">
    <property type="protein sequence ID" value="TDP87208.1"/>
    <property type="molecule type" value="Genomic_DNA"/>
</dbReference>
<dbReference type="InterPro" id="IPR007038">
    <property type="entry name" value="HupE_UreJ"/>
</dbReference>
<dbReference type="PIRSF" id="PIRSF016919">
    <property type="entry name" value="HupE_UreJ"/>
    <property type="match status" value="1"/>
</dbReference>
<proteinExistence type="predicted"/>
<feature type="transmembrane region" description="Helical" evidence="1">
    <location>
        <begin position="144"/>
        <end position="164"/>
    </location>
</feature>
<feature type="transmembrane region" description="Helical" evidence="1">
    <location>
        <begin position="176"/>
        <end position="193"/>
    </location>
</feature>
<comment type="caution">
    <text evidence="3">The sequence shown here is derived from an EMBL/GenBank/DDBJ whole genome shotgun (WGS) entry which is preliminary data.</text>
</comment>
<accession>A0A4V3CWP4</accession>
<dbReference type="Proteomes" id="UP000294547">
    <property type="component" value="Unassembled WGS sequence"/>
</dbReference>
<keyword evidence="1" id="KW-0812">Transmembrane</keyword>
<dbReference type="AlphaFoldDB" id="A0A4V3CWP4"/>
<name>A0A4V3CWP4_9HYPH</name>
<keyword evidence="4" id="KW-1185">Reference proteome</keyword>
<feature type="signal peptide" evidence="2">
    <location>
        <begin position="1"/>
        <end position="23"/>
    </location>
</feature>
<gene>
    <name evidence="3" type="ORF">EDD54_1095</name>
</gene>